<dbReference type="Proteomes" id="UP001528912">
    <property type="component" value="Unassembled WGS sequence"/>
</dbReference>
<dbReference type="RefSeq" id="WP_277193335.1">
    <property type="nucleotide sequence ID" value="NZ_JAROAV010000050.1"/>
</dbReference>
<dbReference type="EMBL" id="JAROAV010000050">
    <property type="protein sequence ID" value="MDF8266107.1"/>
    <property type="molecule type" value="Genomic_DNA"/>
</dbReference>
<dbReference type="PANTHER" id="PTHR43250:SF2">
    <property type="entry name" value="EXODEOXYRIBONUCLEASE III"/>
    <property type="match status" value="1"/>
</dbReference>
<gene>
    <name evidence="1" type="ORF">P4R38_17800</name>
</gene>
<protein>
    <submittedName>
        <fullName evidence="1">Uncharacterized protein</fullName>
    </submittedName>
</protein>
<evidence type="ECO:0000313" key="1">
    <source>
        <dbReference type="EMBL" id="MDF8266107.1"/>
    </source>
</evidence>
<dbReference type="InterPro" id="IPR037493">
    <property type="entry name" value="ExoIII-like"/>
</dbReference>
<proteinExistence type="predicted"/>
<sequence>MRVLTLNVADPPADRAKSLLEWLWHQPDEVLVLTEVGSRRGSSLIAQVCRAAGYDVVASGADALGVLVVGREVALEPLEADLGELAGRVSVVSVDGVTLIGVYGAASDPVRYSSKAQRQRKREWLASYDRWLADWLPGAGPTLMVGDLNIVDPQHDSRLPYVLPEEAALYDALVRRHGLTDAYRLHHPDGDAITWVDHSGAGCRYDHAFVTAEPAGAVRGCDLLHAPREAGFTDHSALRVQLDGSLAG</sequence>
<name>A0ABT6CB32_9MICO</name>
<keyword evidence="2" id="KW-1185">Reference proteome</keyword>
<reference evidence="1 2" key="1">
    <citation type="submission" date="2023-03" db="EMBL/GenBank/DDBJ databases">
        <title>YIM 133296 draft genome.</title>
        <authorList>
            <person name="Xiong L."/>
        </authorList>
    </citation>
    <scope>NUCLEOTIDE SEQUENCE [LARGE SCALE GENOMIC DNA]</scope>
    <source>
        <strain evidence="1 2">YIM 133296</strain>
    </source>
</reference>
<comment type="caution">
    <text evidence="1">The sequence shown here is derived from an EMBL/GenBank/DDBJ whole genome shotgun (WGS) entry which is preliminary data.</text>
</comment>
<evidence type="ECO:0000313" key="2">
    <source>
        <dbReference type="Proteomes" id="UP001528912"/>
    </source>
</evidence>
<accession>A0ABT6CB32</accession>
<dbReference type="InterPro" id="IPR036691">
    <property type="entry name" value="Endo/exonu/phosph_ase_sf"/>
</dbReference>
<dbReference type="PANTHER" id="PTHR43250">
    <property type="entry name" value="EXODEOXYRIBONUCLEASE III"/>
    <property type="match status" value="1"/>
</dbReference>
<dbReference type="SUPFAM" id="SSF56219">
    <property type="entry name" value="DNase I-like"/>
    <property type="match status" value="1"/>
</dbReference>
<dbReference type="Gene3D" id="3.60.10.10">
    <property type="entry name" value="Endonuclease/exonuclease/phosphatase"/>
    <property type="match status" value="1"/>
</dbReference>
<organism evidence="1 2">
    <name type="scientific">Luteipulveratus flavus</name>
    <dbReference type="NCBI Taxonomy" id="3031728"/>
    <lineage>
        <taxon>Bacteria</taxon>
        <taxon>Bacillati</taxon>
        <taxon>Actinomycetota</taxon>
        <taxon>Actinomycetes</taxon>
        <taxon>Micrococcales</taxon>
        <taxon>Dermacoccaceae</taxon>
        <taxon>Luteipulveratus</taxon>
    </lineage>
</organism>